<dbReference type="EMBL" id="JBHMDG010000026">
    <property type="protein sequence ID" value="MFB9314849.1"/>
    <property type="molecule type" value="Genomic_DNA"/>
</dbReference>
<dbReference type="Proteomes" id="UP001589750">
    <property type="component" value="Unassembled WGS sequence"/>
</dbReference>
<accession>A0ABV5KDN9</accession>
<evidence type="ECO:0000313" key="3">
    <source>
        <dbReference type="Proteomes" id="UP001589750"/>
    </source>
</evidence>
<evidence type="ECO:0000313" key="2">
    <source>
        <dbReference type="EMBL" id="MFB9314849.1"/>
    </source>
</evidence>
<dbReference type="Pfam" id="PF11271">
    <property type="entry name" value="PorA"/>
    <property type="match status" value="1"/>
</dbReference>
<dbReference type="InterPro" id="IPR021424">
    <property type="entry name" value="PorA"/>
</dbReference>
<comment type="caution">
    <text evidence="2">The sequence shown here is derived from an EMBL/GenBank/DDBJ whole genome shotgun (WGS) entry which is preliminary data.</text>
</comment>
<gene>
    <name evidence="2" type="ORF">ACFFRI_17455</name>
</gene>
<name>A0ABV5KDN9_9ACTN</name>
<protein>
    <submittedName>
        <fullName evidence="2">DUF3068 domain-containing protein</fullName>
    </submittedName>
</protein>
<organism evidence="2 3">
    <name type="scientific">Nocardioides plantarum</name>
    <dbReference type="NCBI Taxonomy" id="29299"/>
    <lineage>
        <taxon>Bacteria</taxon>
        <taxon>Bacillati</taxon>
        <taxon>Actinomycetota</taxon>
        <taxon>Actinomycetes</taxon>
        <taxon>Propionibacteriales</taxon>
        <taxon>Nocardioidaceae</taxon>
        <taxon>Nocardioides</taxon>
    </lineage>
</organism>
<keyword evidence="1" id="KW-0812">Transmembrane</keyword>
<keyword evidence="3" id="KW-1185">Reference proteome</keyword>
<proteinExistence type="predicted"/>
<keyword evidence="1" id="KW-1133">Transmembrane helix</keyword>
<sequence>MRKALGFVLFGLGAALLAIGLVAAIWAPGRVKQTPVDVDTTTRLEGTAAKLDAATGELSAPRPIKIYSLTQTDSKVSDDKVVAFVNTQCVVFSDQGDIPDCGPPTEQGADTDPRVVDIGIDRFTTDRVTAEGVPSKGYIDGAVDHVGLVNKFPFDSKKRDYPYWDGATGKAWPAKFVEAVDLKGLPTYHYQVVIKDQPAEVTEGTEGTYSQTVDIYVEPKTGAVVQQIQDQQRYLADGTQVLDLKAQFTDKQVQTSVDDADDNIASLTLITRTIPLIGIIAGLLLILAGAVLAVLARRREEVDVPGARRREPVPA</sequence>
<evidence type="ECO:0000256" key="1">
    <source>
        <dbReference type="SAM" id="Phobius"/>
    </source>
</evidence>
<feature type="transmembrane region" description="Helical" evidence="1">
    <location>
        <begin position="274"/>
        <end position="295"/>
    </location>
</feature>
<keyword evidence="1" id="KW-0472">Membrane</keyword>
<dbReference type="RefSeq" id="WP_140009989.1">
    <property type="nucleotide sequence ID" value="NZ_JBHMDG010000026.1"/>
</dbReference>
<reference evidence="2 3" key="1">
    <citation type="submission" date="2024-09" db="EMBL/GenBank/DDBJ databases">
        <authorList>
            <person name="Sun Q."/>
            <person name="Mori K."/>
        </authorList>
    </citation>
    <scope>NUCLEOTIDE SEQUENCE [LARGE SCALE GENOMIC DNA]</scope>
    <source>
        <strain evidence="2 3">JCM 9626</strain>
    </source>
</reference>